<dbReference type="AlphaFoldDB" id="A0A937CS82"/>
<reference evidence="4 5" key="1">
    <citation type="journal article" date="2017" name="Int. J. Syst. Evol. Microbiol.">
        <title>Ramlibacter monticola sp. nov., isolated from forest soil.</title>
        <authorList>
            <person name="Chaudhary D.K."/>
            <person name="Kim J."/>
        </authorList>
    </citation>
    <scope>NUCLEOTIDE SEQUENCE [LARGE SCALE GENOMIC DNA]</scope>
    <source>
        <strain evidence="4 5">KACC 19175</strain>
    </source>
</reference>
<dbReference type="PIRSF" id="PIRSF002721">
    <property type="entry name" value="Surface_antigen_Rickettsia"/>
    <property type="match status" value="1"/>
</dbReference>
<keyword evidence="2" id="KW-0472">Membrane</keyword>
<evidence type="ECO:0000256" key="2">
    <source>
        <dbReference type="ARBA" id="ARBA00023136"/>
    </source>
</evidence>
<keyword evidence="5" id="KW-1185">Reference proteome</keyword>
<feature type="domain" description="Glycine zipper 2TM" evidence="3">
    <location>
        <begin position="31"/>
        <end position="71"/>
    </location>
</feature>
<evidence type="ECO:0000259" key="3">
    <source>
        <dbReference type="Pfam" id="PF05433"/>
    </source>
</evidence>
<gene>
    <name evidence="4" type="ORF">JJ685_09615</name>
</gene>
<accession>A0A937CS82</accession>
<comment type="caution">
    <text evidence="4">The sequence shown here is derived from an EMBL/GenBank/DDBJ whole genome shotgun (WGS) entry which is preliminary data.</text>
</comment>
<organism evidence="4 5">
    <name type="scientific">Ramlibacter monticola</name>
    <dbReference type="NCBI Taxonomy" id="1926872"/>
    <lineage>
        <taxon>Bacteria</taxon>
        <taxon>Pseudomonadati</taxon>
        <taxon>Pseudomonadota</taxon>
        <taxon>Betaproteobacteria</taxon>
        <taxon>Burkholderiales</taxon>
        <taxon>Comamonadaceae</taxon>
        <taxon>Ramlibacter</taxon>
    </lineage>
</organism>
<sequence>MHQQQGEYVYKPQYRPAPVAGTVRCNSPAVGSLLGGIVGGVLGNQIGKGDGRTLATIGGAVAGVLVGGEVGRRMDAANHACVGEVLEVAPAGRQVQWAEGPTRYTVVPGQVRYVQGSYCRPYTLTVHTEHGPQRQQGTACRRPDGVWIAG</sequence>
<dbReference type="InterPro" id="IPR008816">
    <property type="entry name" value="Gly_zipper_2TM_dom"/>
</dbReference>
<dbReference type="InterPro" id="IPR051407">
    <property type="entry name" value="Bact_OM_lipoprot/Surf_antigen"/>
</dbReference>
<comment type="subcellular location">
    <subcellularLocation>
        <location evidence="1">Membrane</location>
    </subcellularLocation>
</comment>
<dbReference type="Pfam" id="PF05433">
    <property type="entry name" value="Rick_17kDa_Anti"/>
    <property type="match status" value="1"/>
</dbReference>
<dbReference type="Proteomes" id="UP000599109">
    <property type="component" value="Unassembled WGS sequence"/>
</dbReference>
<dbReference type="PANTHER" id="PTHR35603">
    <property type="match status" value="1"/>
</dbReference>
<evidence type="ECO:0000313" key="5">
    <source>
        <dbReference type="Proteomes" id="UP000599109"/>
    </source>
</evidence>
<dbReference type="InterPro" id="IPR016364">
    <property type="entry name" value="Surface_antigen_Rickettsia"/>
</dbReference>
<evidence type="ECO:0000256" key="1">
    <source>
        <dbReference type="ARBA" id="ARBA00004370"/>
    </source>
</evidence>
<dbReference type="GO" id="GO:0019867">
    <property type="term" value="C:outer membrane"/>
    <property type="evidence" value="ECO:0007669"/>
    <property type="project" value="InterPro"/>
</dbReference>
<dbReference type="PANTHER" id="PTHR35603:SF2">
    <property type="entry name" value="OUTER MEMBRANE LIPOPROTEIN"/>
    <property type="match status" value="1"/>
</dbReference>
<evidence type="ECO:0000313" key="4">
    <source>
        <dbReference type="EMBL" id="MBL0391395.1"/>
    </source>
</evidence>
<proteinExistence type="predicted"/>
<dbReference type="EMBL" id="JAEQNE010000002">
    <property type="protein sequence ID" value="MBL0391395.1"/>
    <property type="molecule type" value="Genomic_DNA"/>
</dbReference>
<name>A0A937CS82_9BURK</name>
<protein>
    <submittedName>
        <fullName evidence="4">Glycine zipper 2TM domain-containing protein</fullName>
    </submittedName>
</protein>